<feature type="domain" description="RNA polymerase sigma-70 region 4" evidence="2">
    <location>
        <begin position="107"/>
        <end position="155"/>
    </location>
</feature>
<evidence type="ECO:0000313" key="5">
    <source>
        <dbReference type="Proteomes" id="UP000587942"/>
    </source>
</evidence>
<dbReference type="Pfam" id="PF04545">
    <property type="entry name" value="Sigma70_r4"/>
    <property type="match status" value="1"/>
</dbReference>
<keyword evidence="1" id="KW-0472">Membrane</keyword>
<evidence type="ECO:0000259" key="3">
    <source>
        <dbReference type="Pfam" id="PF13786"/>
    </source>
</evidence>
<dbReference type="SUPFAM" id="SSF88946">
    <property type="entry name" value="Sigma2 domain of RNA polymerase sigma factors"/>
    <property type="match status" value="1"/>
</dbReference>
<evidence type="ECO:0000313" key="4">
    <source>
        <dbReference type="EMBL" id="NKE05843.1"/>
    </source>
</evidence>
<dbReference type="InterPro" id="IPR013324">
    <property type="entry name" value="RNA_pol_sigma_r3/r4-like"/>
</dbReference>
<protein>
    <submittedName>
        <fullName evidence="4">DUF4179 domain-containing protein</fullName>
    </submittedName>
</protein>
<dbReference type="GO" id="GO:0003700">
    <property type="term" value="F:DNA-binding transcription factor activity"/>
    <property type="evidence" value="ECO:0007669"/>
    <property type="project" value="InterPro"/>
</dbReference>
<name>A0A846TBB0_9BACI</name>
<organism evidence="4 5">
    <name type="scientific">Mesobacillus selenatarsenatis</name>
    <dbReference type="NCBI Taxonomy" id="388741"/>
    <lineage>
        <taxon>Bacteria</taxon>
        <taxon>Bacillati</taxon>
        <taxon>Bacillota</taxon>
        <taxon>Bacilli</taxon>
        <taxon>Bacillales</taxon>
        <taxon>Bacillaceae</taxon>
        <taxon>Mesobacillus</taxon>
    </lineage>
</organism>
<keyword evidence="1" id="KW-0812">Transmembrane</keyword>
<dbReference type="EMBL" id="JAAVUM010000006">
    <property type="protein sequence ID" value="NKE05843.1"/>
    <property type="molecule type" value="Genomic_DNA"/>
</dbReference>
<sequence length="688" mass="79711">MMLEKMEPISIAAIQEMGIESVVDWFERHSEYFYRLGWCYTHNSQQIEELFYRTILKVQKEWPRYKGNSTFKIWVTSNFILNIRGLSADRNVQDSEGTEPAPDVIAAIHQLAGAEKDAFVLTYVTGLTIEETAQILGVTDEKIKQLLFLGIQTVRRQVDGIDYHGCEQYQKHYIDYLEKCMERPEKIEFEIHLYNCSVCQEDLASFQEVAMTRLNHVEGVNDLEVDPQLMENVKKRFADQKEHRQKKNKKLKKWALGFASALAIIVAIGFITGAFPKAYYAWTEDDVQLRAFLQEGFGQRLNLEAESGGVKVKIKGVVADDIQTLVFYEIHDLKEDKQYFMTFEDGLAVVNEFDMMNRESYPRYSFPDVEAEMNKKEKNVFYGKVALRPLKEDQGEIELRITRLQRLANDASLSFGFTSGDYKAGDWSFKVPVTKQPATEYEINEQKELEGVAVRLDKLIVAPTSTLLQFGINTENEEKRLDFLNFKSLEVNEKKVKSDRYGSHFMDYQLDSDWTAFQAYFDPLYGEKVKDIRANLDSIYLSIVDHKSIELSGTFPQEIEYAGSTIFIDKTKVGQSIEVIVRSDDLENRVFESLHMDLVNDKNQQFNVTHMESKSVIVDKNGVEYDMQTERVDFEKLEEPRYFVTEMTMKVDNVEEKSMKLLITGYNSLKYMDESWDLGTVLVSEDKE</sequence>
<dbReference type="SUPFAM" id="SSF88659">
    <property type="entry name" value="Sigma3 and sigma4 domains of RNA polymerase sigma factors"/>
    <property type="match status" value="1"/>
</dbReference>
<dbReference type="Gene3D" id="1.10.10.10">
    <property type="entry name" value="Winged helix-like DNA-binding domain superfamily/Winged helix DNA-binding domain"/>
    <property type="match status" value="1"/>
</dbReference>
<dbReference type="InterPro" id="IPR025436">
    <property type="entry name" value="DUF4179"/>
</dbReference>
<reference evidence="4 5" key="1">
    <citation type="submission" date="2020-03" db="EMBL/GenBank/DDBJ databases">
        <authorList>
            <person name="Sun Q."/>
        </authorList>
    </citation>
    <scope>NUCLEOTIDE SEQUENCE [LARGE SCALE GENOMIC DNA]</scope>
    <source>
        <strain evidence="4 5">KACC 21451</strain>
    </source>
</reference>
<dbReference type="InterPro" id="IPR013325">
    <property type="entry name" value="RNA_pol_sigma_r2"/>
</dbReference>
<dbReference type="Proteomes" id="UP000587942">
    <property type="component" value="Unassembled WGS sequence"/>
</dbReference>
<dbReference type="GO" id="GO:0006352">
    <property type="term" value="P:DNA-templated transcription initiation"/>
    <property type="evidence" value="ECO:0007669"/>
    <property type="project" value="InterPro"/>
</dbReference>
<dbReference type="InterPro" id="IPR036388">
    <property type="entry name" value="WH-like_DNA-bd_sf"/>
</dbReference>
<proteinExistence type="predicted"/>
<dbReference type="Pfam" id="PF13786">
    <property type="entry name" value="DUF4179"/>
    <property type="match status" value="1"/>
</dbReference>
<dbReference type="AlphaFoldDB" id="A0A846TBB0"/>
<keyword evidence="1" id="KW-1133">Transmembrane helix</keyword>
<gene>
    <name evidence="4" type="ORF">GWK17_10260</name>
</gene>
<dbReference type="InterPro" id="IPR007630">
    <property type="entry name" value="RNA_pol_sigma70_r4"/>
</dbReference>
<dbReference type="Gene3D" id="2.60.40.1630">
    <property type="entry name" value="bacillus anthracis domain"/>
    <property type="match status" value="1"/>
</dbReference>
<feature type="domain" description="DUF4179" evidence="3">
    <location>
        <begin position="246"/>
        <end position="331"/>
    </location>
</feature>
<evidence type="ECO:0000259" key="2">
    <source>
        <dbReference type="Pfam" id="PF04545"/>
    </source>
</evidence>
<dbReference type="RefSeq" id="WP_167832281.1">
    <property type="nucleotide sequence ID" value="NZ_JAAVUM010000006.1"/>
</dbReference>
<evidence type="ECO:0000256" key="1">
    <source>
        <dbReference type="SAM" id="Phobius"/>
    </source>
</evidence>
<feature type="transmembrane region" description="Helical" evidence="1">
    <location>
        <begin position="254"/>
        <end position="275"/>
    </location>
</feature>
<accession>A0A846TBB0</accession>
<dbReference type="CDD" id="cd06171">
    <property type="entry name" value="Sigma70_r4"/>
    <property type="match status" value="1"/>
</dbReference>
<comment type="caution">
    <text evidence="4">The sequence shown here is derived from an EMBL/GenBank/DDBJ whole genome shotgun (WGS) entry which is preliminary data.</text>
</comment>